<dbReference type="GO" id="GO:0006352">
    <property type="term" value="P:DNA-templated transcription initiation"/>
    <property type="evidence" value="ECO:0007669"/>
    <property type="project" value="InterPro"/>
</dbReference>
<feature type="domain" description="RNA polymerase sigma-70 region 2" evidence="5">
    <location>
        <begin position="14"/>
        <end position="80"/>
    </location>
</feature>
<proteinExistence type="inferred from homology"/>
<dbReference type="Pfam" id="PF08281">
    <property type="entry name" value="Sigma70_r4_2"/>
    <property type="match status" value="1"/>
</dbReference>
<dbReference type="InterPro" id="IPR039425">
    <property type="entry name" value="RNA_pol_sigma-70-like"/>
</dbReference>
<keyword evidence="4" id="KW-0804">Transcription</keyword>
<dbReference type="PANTHER" id="PTHR43133:SF45">
    <property type="entry name" value="RNA POLYMERASE ECF-TYPE SIGMA FACTOR"/>
    <property type="match status" value="1"/>
</dbReference>
<evidence type="ECO:0000313" key="8">
    <source>
        <dbReference type="Proteomes" id="UP000295292"/>
    </source>
</evidence>
<dbReference type="AlphaFoldDB" id="A0A4R6W1L7"/>
<dbReference type="Pfam" id="PF04542">
    <property type="entry name" value="Sigma70_r2"/>
    <property type="match status" value="1"/>
</dbReference>
<evidence type="ECO:0000313" key="7">
    <source>
        <dbReference type="EMBL" id="TDQ72277.1"/>
    </source>
</evidence>
<evidence type="ECO:0000256" key="2">
    <source>
        <dbReference type="ARBA" id="ARBA00023015"/>
    </source>
</evidence>
<feature type="domain" description="RNA polymerase sigma factor 70 region 4 type 2" evidence="6">
    <location>
        <begin position="120"/>
        <end position="157"/>
    </location>
</feature>
<name>A0A4R6W1L7_9SPHI</name>
<dbReference type="PANTHER" id="PTHR43133">
    <property type="entry name" value="RNA POLYMERASE ECF-TYPE SIGMA FACTO"/>
    <property type="match status" value="1"/>
</dbReference>
<dbReference type="RefSeq" id="WP_133586866.1">
    <property type="nucleotide sequence ID" value="NZ_SNYV01000020.1"/>
</dbReference>
<dbReference type="Gene3D" id="1.10.1740.10">
    <property type="match status" value="1"/>
</dbReference>
<dbReference type="InterPro" id="IPR013325">
    <property type="entry name" value="RNA_pol_sigma_r2"/>
</dbReference>
<dbReference type="GO" id="GO:0003677">
    <property type="term" value="F:DNA binding"/>
    <property type="evidence" value="ECO:0007669"/>
    <property type="project" value="InterPro"/>
</dbReference>
<dbReference type="InterPro" id="IPR007627">
    <property type="entry name" value="RNA_pol_sigma70_r2"/>
</dbReference>
<dbReference type="SUPFAM" id="SSF88946">
    <property type="entry name" value="Sigma2 domain of RNA polymerase sigma factors"/>
    <property type="match status" value="1"/>
</dbReference>
<evidence type="ECO:0000256" key="3">
    <source>
        <dbReference type="ARBA" id="ARBA00023082"/>
    </source>
</evidence>
<sequence length="168" mass="20285">MNQLNEKLFLNHLEEHKGILHKVARMYMDNKEDREDLQQEIIVQLWKSYSKFKGDAAFSTWMYRVAINTAITYFKKDKRRSDRYTYDTNHEPLHEQYDTEKEKQLELFYLAVQDLNRIEKALVFYFMEGLSHRDTGVLLGITEGNVRVKLNRTKEKLQNIIKKLHHEF</sequence>
<evidence type="ECO:0000256" key="4">
    <source>
        <dbReference type="ARBA" id="ARBA00023163"/>
    </source>
</evidence>
<protein>
    <submittedName>
        <fullName evidence="7">RNA polymerase sigma-70 factor (ECF subfamily)</fullName>
    </submittedName>
</protein>
<evidence type="ECO:0000256" key="1">
    <source>
        <dbReference type="ARBA" id="ARBA00010641"/>
    </source>
</evidence>
<dbReference type="Gene3D" id="1.10.10.10">
    <property type="entry name" value="Winged helix-like DNA-binding domain superfamily/Winged helix DNA-binding domain"/>
    <property type="match status" value="1"/>
</dbReference>
<dbReference type="SUPFAM" id="SSF88659">
    <property type="entry name" value="Sigma3 and sigma4 domains of RNA polymerase sigma factors"/>
    <property type="match status" value="1"/>
</dbReference>
<comment type="caution">
    <text evidence="7">The sequence shown here is derived from an EMBL/GenBank/DDBJ whole genome shotgun (WGS) entry which is preliminary data.</text>
</comment>
<dbReference type="InterPro" id="IPR013324">
    <property type="entry name" value="RNA_pol_sigma_r3/r4-like"/>
</dbReference>
<dbReference type="Proteomes" id="UP000295292">
    <property type="component" value="Unassembled WGS sequence"/>
</dbReference>
<reference evidence="7 8" key="1">
    <citation type="submission" date="2019-03" db="EMBL/GenBank/DDBJ databases">
        <title>Genomic Encyclopedia of Archaeal and Bacterial Type Strains, Phase II (KMG-II): from individual species to whole genera.</title>
        <authorList>
            <person name="Goeker M."/>
        </authorList>
    </citation>
    <scope>NUCLEOTIDE SEQUENCE [LARGE SCALE GENOMIC DNA]</scope>
    <source>
        <strain evidence="7 8">DSM 28353</strain>
    </source>
</reference>
<dbReference type="InterPro" id="IPR036388">
    <property type="entry name" value="WH-like_DNA-bd_sf"/>
</dbReference>
<dbReference type="GO" id="GO:0016987">
    <property type="term" value="F:sigma factor activity"/>
    <property type="evidence" value="ECO:0007669"/>
    <property type="project" value="UniProtKB-KW"/>
</dbReference>
<dbReference type="OrthoDB" id="9780326at2"/>
<dbReference type="InterPro" id="IPR013249">
    <property type="entry name" value="RNA_pol_sigma70_r4_t2"/>
</dbReference>
<keyword evidence="3" id="KW-0731">Sigma factor</keyword>
<dbReference type="EMBL" id="SNYV01000020">
    <property type="protein sequence ID" value="TDQ72277.1"/>
    <property type="molecule type" value="Genomic_DNA"/>
</dbReference>
<dbReference type="NCBIfam" id="TIGR02937">
    <property type="entry name" value="sigma70-ECF"/>
    <property type="match status" value="1"/>
</dbReference>
<evidence type="ECO:0000259" key="5">
    <source>
        <dbReference type="Pfam" id="PF04542"/>
    </source>
</evidence>
<organism evidence="7 8">
    <name type="scientific">Sphingobacterium yanglingense</name>
    <dbReference type="NCBI Taxonomy" id="1437280"/>
    <lineage>
        <taxon>Bacteria</taxon>
        <taxon>Pseudomonadati</taxon>
        <taxon>Bacteroidota</taxon>
        <taxon>Sphingobacteriia</taxon>
        <taxon>Sphingobacteriales</taxon>
        <taxon>Sphingobacteriaceae</taxon>
        <taxon>Sphingobacterium</taxon>
    </lineage>
</organism>
<keyword evidence="8" id="KW-1185">Reference proteome</keyword>
<evidence type="ECO:0000259" key="6">
    <source>
        <dbReference type="Pfam" id="PF08281"/>
    </source>
</evidence>
<keyword evidence="2" id="KW-0805">Transcription regulation</keyword>
<dbReference type="InterPro" id="IPR014284">
    <property type="entry name" value="RNA_pol_sigma-70_dom"/>
</dbReference>
<gene>
    <name evidence="7" type="ORF">CLV99_4741</name>
</gene>
<accession>A0A4R6W1L7</accession>
<comment type="similarity">
    <text evidence="1">Belongs to the sigma-70 factor family. ECF subfamily.</text>
</comment>